<dbReference type="Pfam" id="PF08238">
    <property type="entry name" value="Sel1"/>
    <property type="match status" value="3"/>
</dbReference>
<dbReference type="InterPro" id="IPR006597">
    <property type="entry name" value="Sel1-like"/>
</dbReference>
<dbReference type="PANTHER" id="PTHR11102">
    <property type="entry name" value="SEL-1-LIKE PROTEIN"/>
    <property type="match status" value="1"/>
</dbReference>
<keyword evidence="3" id="KW-1185">Reference proteome</keyword>
<dbReference type="SUPFAM" id="SSF81901">
    <property type="entry name" value="HCP-like"/>
    <property type="match status" value="1"/>
</dbReference>
<dbReference type="InterPro" id="IPR050767">
    <property type="entry name" value="Sel1_AlgK"/>
</dbReference>
<evidence type="ECO:0000313" key="2">
    <source>
        <dbReference type="EMBL" id="KAL3789709.1"/>
    </source>
</evidence>
<reference evidence="2 3" key="1">
    <citation type="submission" date="2024-10" db="EMBL/GenBank/DDBJ databases">
        <title>Updated reference genomes for cyclostephanoid diatoms.</title>
        <authorList>
            <person name="Roberts W.R."/>
            <person name="Alverson A.J."/>
        </authorList>
    </citation>
    <scope>NUCLEOTIDE SEQUENCE [LARGE SCALE GENOMIC DNA]</scope>
    <source>
        <strain evidence="2 3">AJA010-31</strain>
    </source>
</reference>
<evidence type="ECO:0000256" key="1">
    <source>
        <dbReference type="ARBA" id="ARBA00038101"/>
    </source>
</evidence>
<accession>A0ABD3PPW3</accession>
<dbReference type="Gene3D" id="1.25.40.10">
    <property type="entry name" value="Tetratricopeptide repeat domain"/>
    <property type="match status" value="1"/>
</dbReference>
<comment type="caution">
    <text evidence="2">The sequence shown here is derived from an EMBL/GenBank/DDBJ whole genome shotgun (WGS) entry which is preliminary data.</text>
</comment>
<protein>
    <recommendedName>
        <fullName evidence="4">RING-type domain-containing protein</fullName>
    </recommendedName>
</protein>
<evidence type="ECO:0008006" key="4">
    <source>
        <dbReference type="Google" id="ProtNLM"/>
    </source>
</evidence>
<sequence>MSTDYGDEELFKQPPKAENCPICHRMLPNLKTGKRFMPCCSKIICFGCEYAHKQEGRNGCACCNAELPKGMVGKLHERADANNSMAMALLGRMYLYGTDSVVQDVAKGKKLLLRASELGSVLANTELANMYDHAIHVAQDLKKTTHYLEQAAMAGCSHSRYNLGLHDMVLDGRSRLKIKEMPSHTNIHRAIKHWLLACEGGHPGVLECIKHCFMKGAASEADYDKALESYLQYLKNVKSANRDKAEAHNDNELLVFVPRRVFQRR</sequence>
<proteinExistence type="inferred from homology"/>
<dbReference type="EMBL" id="JALLPJ020000515">
    <property type="protein sequence ID" value="KAL3789709.1"/>
    <property type="molecule type" value="Genomic_DNA"/>
</dbReference>
<name>A0ABD3PPW3_9STRA</name>
<dbReference type="InterPro" id="IPR011990">
    <property type="entry name" value="TPR-like_helical_dom_sf"/>
</dbReference>
<dbReference type="SMART" id="SM00671">
    <property type="entry name" value="SEL1"/>
    <property type="match status" value="2"/>
</dbReference>
<organism evidence="2 3">
    <name type="scientific">Cyclotella atomus</name>
    <dbReference type="NCBI Taxonomy" id="382360"/>
    <lineage>
        <taxon>Eukaryota</taxon>
        <taxon>Sar</taxon>
        <taxon>Stramenopiles</taxon>
        <taxon>Ochrophyta</taxon>
        <taxon>Bacillariophyta</taxon>
        <taxon>Coscinodiscophyceae</taxon>
        <taxon>Thalassiosirophycidae</taxon>
        <taxon>Stephanodiscales</taxon>
        <taxon>Stephanodiscaceae</taxon>
        <taxon>Cyclotella</taxon>
    </lineage>
</organism>
<dbReference type="PANTHER" id="PTHR11102:SF160">
    <property type="entry name" value="ERAD-ASSOCIATED E3 UBIQUITIN-PROTEIN LIGASE COMPONENT HRD3"/>
    <property type="match status" value="1"/>
</dbReference>
<dbReference type="AlphaFoldDB" id="A0ABD3PPW3"/>
<comment type="similarity">
    <text evidence="1">Belongs to the sel-1 family.</text>
</comment>
<evidence type="ECO:0000313" key="3">
    <source>
        <dbReference type="Proteomes" id="UP001530400"/>
    </source>
</evidence>
<gene>
    <name evidence="2" type="ORF">ACHAWO_001057</name>
</gene>
<dbReference type="Proteomes" id="UP001530400">
    <property type="component" value="Unassembled WGS sequence"/>
</dbReference>